<keyword evidence="2" id="KW-1185">Reference proteome</keyword>
<accession>A0ABX0NZK3</accession>
<dbReference type="Proteomes" id="UP000609726">
    <property type="component" value="Unassembled WGS sequence"/>
</dbReference>
<proteinExistence type="predicted"/>
<protein>
    <submittedName>
        <fullName evidence="1">Tetratricopeptide repeat protein</fullName>
    </submittedName>
</protein>
<dbReference type="Pfam" id="PF13181">
    <property type="entry name" value="TPR_8"/>
    <property type="match status" value="1"/>
</dbReference>
<evidence type="ECO:0000313" key="1">
    <source>
        <dbReference type="EMBL" id="NHZ92219.1"/>
    </source>
</evidence>
<organism evidence="1 2">
    <name type="scientific">Massilia mucilaginosa</name>
    <dbReference type="NCBI Taxonomy" id="2609282"/>
    <lineage>
        <taxon>Bacteria</taxon>
        <taxon>Pseudomonadati</taxon>
        <taxon>Pseudomonadota</taxon>
        <taxon>Betaproteobacteria</taxon>
        <taxon>Burkholderiales</taxon>
        <taxon>Oxalobacteraceae</taxon>
        <taxon>Telluria group</taxon>
        <taxon>Massilia</taxon>
    </lineage>
</organism>
<dbReference type="Gene3D" id="1.25.40.10">
    <property type="entry name" value="Tetratricopeptide repeat domain"/>
    <property type="match status" value="1"/>
</dbReference>
<reference evidence="1 2" key="1">
    <citation type="submission" date="2019-10" db="EMBL/GenBank/DDBJ databases">
        <title>Taxonomy of Antarctic Massilia spp.: description of Massilia rubra sp. nov., Massilia aquatica sp. nov., Massilia mucilaginosa sp. nov., Massilia frigida sp. nov. isolated from streams, lakes and regoliths.</title>
        <authorList>
            <person name="Holochova P."/>
            <person name="Sedlacek I."/>
            <person name="Kralova S."/>
            <person name="Maslanova I."/>
            <person name="Busse H.-J."/>
            <person name="Stankova E."/>
            <person name="Vrbovska V."/>
            <person name="Kovarovic V."/>
            <person name="Bartak M."/>
            <person name="Svec P."/>
            <person name="Pantucek R."/>
        </authorList>
    </citation>
    <scope>NUCLEOTIDE SEQUENCE [LARGE SCALE GENOMIC DNA]</scope>
    <source>
        <strain evidence="1 2">CCM 8733</strain>
    </source>
</reference>
<sequence length="261" mass="28139">MVENLFRKLKAMVSGAAQSPRTPAATGTDAQPVDVEQCVRQLQALSDAIDPALASADAPEVDARCNDLAQFLASLEAHSALPAIRRILGAGYVDLGSAYRQIRRVAEAEMAYAKAIGVLQSITHIDEHRLFATAQLAASKNHLGLLYMDCGPQDKAIAAFDDAIAQRKALARQAPGDCWNLVYLGGALCNRAHIARERGEHRAAMALYDEAIALLDELAPDDDCERSQARFAAMSAAFPGLPEFARQYRVNAQDGKRLLPA</sequence>
<comment type="caution">
    <text evidence="1">The sequence shown here is derived from an EMBL/GenBank/DDBJ whole genome shotgun (WGS) entry which is preliminary data.</text>
</comment>
<dbReference type="EMBL" id="WHJH01000042">
    <property type="protein sequence ID" value="NHZ92219.1"/>
    <property type="molecule type" value="Genomic_DNA"/>
</dbReference>
<dbReference type="InterPro" id="IPR011990">
    <property type="entry name" value="TPR-like_helical_dom_sf"/>
</dbReference>
<dbReference type="SMART" id="SM00028">
    <property type="entry name" value="TPR"/>
    <property type="match status" value="3"/>
</dbReference>
<dbReference type="InterPro" id="IPR019734">
    <property type="entry name" value="TPR_rpt"/>
</dbReference>
<dbReference type="RefSeq" id="WP_166880896.1">
    <property type="nucleotide sequence ID" value="NZ_WHJH01000042.1"/>
</dbReference>
<gene>
    <name evidence="1" type="ORF">F2P45_24905</name>
</gene>
<evidence type="ECO:0000313" key="2">
    <source>
        <dbReference type="Proteomes" id="UP000609726"/>
    </source>
</evidence>
<name>A0ABX0NZK3_9BURK</name>
<dbReference type="SUPFAM" id="SSF48452">
    <property type="entry name" value="TPR-like"/>
    <property type="match status" value="1"/>
</dbReference>